<reference evidence="1" key="2">
    <citation type="submission" date="2023-05" db="EMBL/GenBank/DDBJ databases">
        <authorList>
            <person name="Fouks B."/>
        </authorList>
    </citation>
    <scope>NUCLEOTIDE SEQUENCE</scope>
    <source>
        <strain evidence="1">Stay&amp;Tobe</strain>
        <tissue evidence="1">Testes</tissue>
    </source>
</reference>
<protein>
    <submittedName>
        <fullName evidence="1">Uncharacterized protein</fullName>
    </submittedName>
</protein>
<organism evidence="1 2">
    <name type="scientific">Diploptera punctata</name>
    <name type="common">Pacific beetle cockroach</name>
    <dbReference type="NCBI Taxonomy" id="6984"/>
    <lineage>
        <taxon>Eukaryota</taxon>
        <taxon>Metazoa</taxon>
        <taxon>Ecdysozoa</taxon>
        <taxon>Arthropoda</taxon>
        <taxon>Hexapoda</taxon>
        <taxon>Insecta</taxon>
        <taxon>Pterygota</taxon>
        <taxon>Neoptera</taxon>
        <taxon>Polyneoptera</taxon>
        <taxon>Dictyoptera</taxon>
        <taxon>Blattodea</taxon>
        <taxon>Blaberoidea</taxon>
        <taxon>Blaberidae</taxon>
        <taxon>Diplopterinae</taxon>
        <taxon>Diploptera</taxon>
    </lineage>
</organism>
<accession>A0AAD8AIC1</accession>
<proteinExistence type="predicted"/>
<evidence type="ECO:0000313" key="1">
    <source>
        <dbReference type="EMBL" id="KAJ9599584.1"/>
    </source>
</evidence>
<keyword evidence="2" id="KW-1185">Reference proteome</keyword>
<dbReference type="Proteomes" id="UP001233999">
    <property type="component" value="Unassembled WGS sequence"/>
</dbReference>
<comment type="caution">
    <text evidence="1">The sequence shown here is derived from an EMBL/GenBank/DDBJ whole genome shotgun (WGS) entry which is preliminary data.</text>
</comment>
<dbReference type="EMBL" id="JASPKZ010000795">
    <property type="protein sequence ID" value="KAJ9599584.1"/>
    <property type="molecule type" value="Genomic_DNA"/>
</dbReference>
<sequence>MPRVLFYCCPPLHCEAVYKRGLRVPYQHSTYDYNASNMQWQELTFTVLVVLQSVALSQGRPHHEQLVFYNHLVPRQSANLVIVPQETGA</sequence>
<reference evidence="1" key="1">
    <citation type="journal article" date="2023" name="IScience">
        <title>Live-bearing cockroach genome reveals convergent evolutionary mechanisms linked to viviparity in insects and beyond.</title>
        <authorList>
            <person name="Fouks B."/>
            <person name="Harrison M.C."/>
            <person name="Mikhailova A.A."/>
            <person name="Marchal E."/>
            <person name="English S."/>
            <person name="Carruthers M."/>
            <person name="Jennings E.C."/>
            <person name="Chiamaka E.L."/>
            <person name="Frigard R.A."/>
            <person name="Pippel M."/>
            <person name="Attardo G.M."/>
            <person name="Benoit J.B."/>
            <person name="Bornberg-Bauer E."/>
            <person name="Tobe S.S."/>
        </authorList>
    </citation>
    <scope>NUCLEOTIDE SEQUENCE</scope>
    <source>
        <strain evidence="1">Stay&amp;Tobe</strain>
    </source>
</reference>
<gene>
    <name evidence="1" type="ORF">L9F63_009937</name>
</gene>
<name>A0AAD8AIC1_DIPPU</name>
<evidence type="ECO:0000313" key="2">
    <source>
        <dbReference type="Proteomes" id="UP001233999"/>
    </source>
</evidence>
<dbReference type="AlphaFoldDB" id="A0AAD8AIC1"/>
<feature type="non-terminal residue" evidence="1">
    <location>
        <position position="89"/>
    </location>
</feature>